<dbReference type="EMBL" id="MPUH01000099">
    <property type="protein sequence ID" value="OMJ90584.1"/>
    <property type="molecule type" value="Genomic_DNA"/>
</dbReference>
<feature type="chain" id="PRO_5012322577" description="FAS1 domain-containing protein" evidence="2">
    <location>
        <begin position="21"/>
        <end position="233"/>
    </location>
</feature>
<accession>A0A1R2CNI4</accession>
<feature type="transmembrane region" description="Helical" evidence="1">
    <location>
        <begin position="185"/>
        <end position="206"/>
    </location>
</feature>
<feature type="signal peptide" evidence="2">
    <location>
        <begin position="1"/>
        <end position="20"/>
    </location>
</feature>
<sequence>MMRMIIGITHILIFIPLVLSIDSESAVKILNTLYEQISGDNIPLYTLIKTLRIEDPSISNQSEMILLLNNTYKGISLHGFELDYINPVQFRSHQEYDKIKDPLGNNFIQEALANYLDDENISLPSLETYKQNASGFILYKSEAKVKKKIYSIDILINSDDKEYFIKEKEIIEVYAIVLQEDSMRVIIIVSIISGLIFAFIGLCLFYKKYERLPFTGKDEARSNLNMDSVKAST</sequence>
<organism evidence="3 4">
    <name type="scientific">Stentor coeruleus</name>
    <dbReference type="NCBI Taxonomy" id="5963"/>
    <lineage>
        <taxon>Eukaryota</taxon>
        <taxon>Sar</taxon>
        <taxon>Alveolata</taxon>
        <taxon>Ciliophora</taxon>
        <taxon>Postciliodesmatophora</taxon>
        <taxon>Heterotrichea</taxon>
        <taxon>Heterotrichida</taxon>
        <taxon>Stentoridae</taxon>
        <taxon>Stentor</taxon>
    </lineage>
</organism>
<evidence type="ECO:0000256" key="1">
    <source>
        <dbReference type="SAM" id="Phobius"/>
    </source>
</evidence>
<protein>
    <recommendedName>
        <fullName evidence="5">FAS1 domain-containing protein</fullName>
    </recommendedName>
</protein>
<evidence type="ECO:0008006" key="5">
    <source>
        <dbReference type="Google" id="ProtNLM"/>
    </source>
</evidence>
<keyword evidence="1" id="KW-0812">Transmembrane</keyword>
<comment type="caution">
    <text evidence="3">The sequence shown here is derived from an EMBL/GenBank/DDBJ whole genome shotgun (WGS) entry which is preliminary data.</text>
</comment>
<dbReference type="AlphaFoldDB" id="A0A1R2CNI4"/>
<reference evidence="3 4" key="1">
    <citation type="submission" date="2016-11" db="EMBL/GenBank/DDBJ databases">
        <title>The macronuclear genome of Stentor coeruleus: a giant cell with tiny introns.</title>
        <authorList>
            <person name="Slabodnick M."/>
            <person name="Ruby J.G."/>
            <person name="Reiff S.B."/>
            <person name="Swart E.C."/>
            <person name="Gosai S."/>
            <person name="Prabakaran S."/>
            <person name="Witkowska E."/>
            <person name="Larue G.E."/>
            <person name="Fisher S."/>
            <person name="Freeman R.M."/>
            <person name="Gunawardena J."/>
            <person name="Chu W."/>
            <person name="Stover N.A."/>
            <person name="Gregory B.D."/>
            <person name="Nowacki M."/>
            <person name="Derisi J."/>
            <person name="Roy S.W."/>
            <person name="Marshall W.F."/>
            <person name="Sood P."/>
        </authorList>
    </citation>
    <scope>NUCLEOTIDE SEQUENCE [LARGE SCALE GENOMIC DNA]</scope>
    <source>
        <strain evidence="3">WM001</strain>
    </source>
</reference>
<evidence type="ECO:0000256" key="2">
    <source>
        <dbReference type="SAM" id="SignalP"/>
    </source>
</evidence>
<keyword evidence="2" id="KW-0732">Signal</keyword>
<evidence type="ECO:0000313" key="3">
    <source>
        <dbReference type="EMBL" id="OMJ90584.1"/>
    </source>
</evidence>
<gene>
    <name evidence="3" type="ORF">SteCoe_6975</name>
</gene>
<proteinExistence type="predicted"/>
<dbReference type="Proteomes" id="UP000187209">
    <property type="component" value="Unassembled WGS sequence"/>
</dbReference>
<keyword evidence="1" id="KW-0472">Membrane</keyword>
<keyword evidence="4" id="KW-1185">Reference proteome</keyword>
<evidence type="ECO:0000313" key="4">
    <source>
        <dbReference type="Proteomes" id="UP000187209"/>
    </source>
</evidence>
<keyword evidence="1" id="KW-1133">Transmembrane helix</keyword>
<name>A0A1R2CNI4_9CILI</name>